<evidence type="ECO:0000256" key="1">
    <source>
        <dbReference type="ARBA" id="ARBA00004141"/>
    </source>
</evidence>
<feature type="transmembrane region" description="Helical" evidence="7">
    <location>
        <begin position="9"/>
        <end position="28"/>
    </location>
</feature>
<keyword evidence="9" id="KW-1185">Reference proteome</keyword>
<comment type="subcellular location">
    <subcellularLocation>
        <location evidence="1">Membrane</location>
        <topology evidence="1">Multi-pass membrane protein</topology>
    </subcellularLocation>
</comment>
<dbReference type="PANTHER" id="PTHR19139:SF199">
    <property type="entry name" value="MIP17260P"/>
    <property type="match status" value="1"/>
</dbReference>
<dbReference type="InterPro" id="IPR034294">
    <property type="entry name" value="Aquaporin_transptr"/>
</dbReference>
<evidence type="ECO:0000256" key="3">
    <source>
        <dbReference type="ARBA" id="ARBA00022692"/>
    </source>
</evidence>
<dbReference type="GO" id="GO:0005886">
    <property type="term" value="C:plasma membrane"/>
    <property type="evidence" value="ECO:0007669"/>
    <property type="project" value="TreeGrafter"/>
</dbReference>
<evidence type="ECO:0000256" key="4">
    <source>
        <dbReference type="ARBA" id="ARBA00022989"/>
    </source>
</evidence>
<evidence type="ECO:0000313" key="9">
    <source>
        <dbReference type="Proteomes" id="UP000219435"/>
    </source>
</evidence>
<protein>
    <submittedName>
        <fullName evidence="8">Major intrinsic protein</fullName>
    </submittedName>
</protein>
<dbReference type="Pfam" id="PF00230">
    <property type="entry name" value="MIP"/>
    <property type="match status" value="1"/>
</dbReference>
<dbReference type="GO" id="GO:0015250">
    <property type="term" value="F:water channel activity"/>
    <property type="evidence" value="ECO:0007669"/>
    <property type="project" value="TreeGrafter"/>
</dbReference>
<evidence type="ECO:0000256" key="7">
    <source>
        <dbReference type="SAM" id="Phobius"/>
    </source>
</evidence>
<keyword evidence="3 6" id="KW-0812">Transmembrane</keyword>
<evidence type="ECO:0000256" key="5">
    <source>
        <dbReference type="ARBA" id="ARBA00023136"/>
    </source>
</evidence>
<dbReference type="InterPro" id="IPR000425">
    <property type="entry name" value="MIP"/>
</dbReference>
<keyword evidence="4 7" id="KW-1133">Transmembrane helix</keyword>
<dbReference type="PRINTS" id="PR00783">
    <property type="entry name" value="MINTRINSICP"/>
</dbReference>
<keyword evidence="6" id="KW-0813">Transport</keyword>
<evidence type="ECO:0000313" key="8">
    <source>
        <dbReference type="EMBL" id="SOC50836.1"/>
    </source>
</evidence>
<evidence type="ECO:0000256" key="6">
    <source>
        <dbReference type="RuleBase" id="RU000477"/>
    </source>
</evidence>
<dbReference type="EMBL" id="OBQI01000005">
    <property type="protein sequence ID" value="SOC50836.1"/>
    <property type="molecule type" value="Genomic_DNA"/>
</dbReference>
<dbReference type="Gene3D" id="1.20.1080.10">
    <property type="entry name" value="Glycerol uptake facilitator protein"/>
    <property type="match status" value="1"/>
</dbReference>
<organism evidence="8 9">
    <name type="scientific">Blastococcus aggregatus</name>
    <dbReference type="NCBI Taxonomy" id="38502"/>
    <lineage>
        <taxon>Bacteria</taxon>
        <taxon>Bacillati</taxon>
        <taxon>Actinomycetota</taxon>
        <taxon>Actinomycetes</taxon>
        <taxon>Geodermatophilales</taxon>
        <taxon>Geodermatophilaceae</taxon>
        <taxon>Blastococcus</taxon>
    </lineage>
</organism>
<sequence>MSPTLPRSLVAEFLGTALLVFLAVGAAVGGIDSIGALGVALAFGLTLLALAYAIGPISGCHVNRRSPSGCCSPRA</sequence>
<dbReference type="Proteomes" id="UP000219435">
    <property type="component" value="Unassembled WGS sequence"/>
</dbReference>
<gene>
    <name evidence="8" type="ORF">SAMN05660748_3595</name>
</gene>
<name>A0A285VCP8_9ACTN</name>
<dbReference type="AlphaFoldDB" id="A0A285VCP8"/>
<reference evidence="9" key="1">
    <citation type="submission" date="2017-08" db="EMBL/GenBank/DDBJ databases">
        <authorList>
            <person name="Varghese N."/>
            <person name="Submissions S."/>
        </authorList>
    </citation>
    <scope>NUCLEOTIDE SEQUENCE [LARGE SCALE GENOMIC DNA]</scope>
    <source>
        <strain evidence="9">DSM 4725</strain>
    </source>
</reference>
<keyword evidence="5 7" id="KW-0472">Membrane</keyword>
<accession>A0A285VCP8</accession>
<dbReference type="InterPro" id="IPR023271">
    <property type="entry name" value="Aquaporin-like"/>
</dbReference>
<dbReference type="SUPFAM" id="SSF81338">
    <property type="entry name" value="Aquaporin-like"/>
    <property type="match status" value="1"/>
</dbReference>
<feature type="transmembrane region" description="Helical" evidence="7">
    <location>
        <begin position="34"/>
        <end position="55"/>
    </location>
</feature>
<evidence type="ECO:0000256" key="2">
    <source>
        <dbReference type="ARBA" id="ARBA00006175"/>
    </source>
</evidence>
<dbReference type="PANTHER" id="PTHR19139">
    <property type="entry name" value="AQUAPORIN TRANSPORTER"/>
    <property type="match status" value="1"/>
</dbReference>
<proteinExistence type="inferred from homology"/>
<comment type="similarity">
    <text evidence="2 6">Belongs to the MIP/aquaporin (TC 1.A.8) family.</text>
</comment>